<proteinExistence type="predicted"/>
<evidence type="ECO:0000313" key="3">
    <source>
        <dbReference type="EMBL" id="MCY9609309.1"/>
    </source>
</evidence>
<gene>
    <name evidence="4" type="ORF">FLT43_06035</name>
    <name evidence="3" type="ORF">M5W83_19360</name>
</gene>
<dbReference type="GeneID" id="76995535"/>
<protein>
    <submittedName>
        <fullName evidence="4">Uncharacterized protein</fullName>
    </submittedName>
</protein>
<keyword evidence="2" id="KW-0472">Membrane</keyword>
<dbReference type="Proteomes" id="UP000315377">
    <property type="component" value="Chromosome"/>
</dbReference>
<feature type="region of interest" description="Disordered" evidence="1">
    <location>
        <begin position="58"/>
        <end position="107"/>
    </location>
</feature>
<evidence type="ECO:0000256" key="1">
    <source>
        <dbReference type="SAM" id="MobiDB-lite"/>
    </source>
</evidence>
<evidence type="ECO:0000313" key="6">
    <source>
        <dbReference type="Proteomes" id="UP001209276"/>
    </source>
</evidence>
<feature type="compositionally biased region" description="Basic and acidic residues" evidence="1">
    <location>
        <begin position="95"/>
        <end position="107"/>
    </location>
</feature>
<dbReference type="EMBL" id="CP041405">
    <property type="protein sequence ID" value="QDM43113.1"/>
    <property type="molecule type" value="Genomic_DNA"/>
</dbReference>
<keyword evidence="6" id="KW-1185">Reference proteome</keyword>
<evidence type="ECO:0000256" key="2">
    <source>
        <dbReference type="SAM" id="Phobius"/>
    </source>
</evidence>
<name>A0AAP9DSJ5_PANTH</name>
<dbReference type="EMBL" id="JAMDMM010000037">
    <property type="protein sequence ID" value="MCY9609309.1"/>
    <property type="molecule type" value="Genomic_DNA"/>
</dbReference>
<reference evidence="4 5" key="1">
    <citation type="submission" date="2019-07" db="EMBL/GenBank/DDBJ databases">
        <title>Paenibacillus thiaminolyticus NRRL B-4156.</title>
        <authorList>
            <person name="Hehnly C."/>
            <person name="Zhang L."/>
        </authorList>
    </citation>
    <scope>NUCLEOTIDE SEQUENCE [LARGE SCALE GENOMIC DNA]</scope>
    <source>
        <strain evidence="4 5">NRRL B-4156</strain>
    </source>
</reference>
<organism evidence="4 5">
    <name type="scientific">Paenibacillus thiaminolyticus</name>
    <name type="common">Bacillus thiaminolyticus</name>
    <dbReference type="NCBI Taxonomy" id="49283"/>
    <lineage>
        <taxon>Bacteria</taxon>
        <taxon>Bacillati</taxon>
        <taxon>Bacillota</taxon>
        <taxon>Bacilli</taxon>
        <taxon>Bacillales</taxon>
        <taxon>Paenibacillaceae</taxon>
        <taxon>Paenibacillus</taxon>
    </lineage>
</organism>
<keyword evidence="2" id="KW-1133">Transmembrane helix</keyword>
<feature type="transmembrane region" description="Helical" evidence="2">
    <location>
        <begin position="31"/>
        <end position="49"/>
    </location>
</feature>
<accession>A0AAP9DSJ5</accession>
<dbReference type="Proteomes" id="UP001209276">
    <property type="component" value="Unassembled WGS sequence"/>
</dbReference>
<feature type="transmembrane region" description="Helical" evidence="2">
    <location>
        <begin position="7"/>
        <end position="25"/>
    </location>
</feature>
<dbReference type="AlphaFoldDB" id="A0AAP9DSJ5"/>
<sequence>MRAFPRWALAVILALAGIGVLYSALQRGIASLLIPVVLIAAVFLLYKLGPKKSAAPKIKKSAQTEAKAKGNVKGIANRQPKRIRPRSQANLRVIEGSKPKDNKKNTK</sequence>
<reference evidence="3 6" key="2">
    <citation type="submission" date="2022-05" db="EMBL/GenBank/DDBJ databases">
        <title>Genome Sequencing of Bee-Associated Microbes.</title>
        <authorList>
            <person name="Dunlap C."/>
        </authorList>
    </citation>
    <scope>NUCLEOTIDE SEQUENCE [LARGE SCALE GENOMIC DNA]</scope>
    <source>
        <strain evidence="3 6">NRRL B-14613</strain>
    </source>
</reference>
<keyword evidence="2" id="KW-0812">Transmembrane</keyword>
<evidence type="ECO:0000313" key="5">
    <source>
        <dbReference type="Proteomes" id="UP000315377"/>
    </source>
</evidence>
<evidence type="ECO:0000313" key="4">
    <source>
        <dbReference type="EMBL" id="QDM43113.1"/>
    </source>
</evidence>
<dbReference type="RefSeq" id="WP_087442561.1">
    <property type="nucleotide sequence ID" value="NZ_CABMNB010000025.1"/>
</dbReference>